<dbReference type="InterPro" id="IPR000630">
    <property type="entry name" value="Ribosomal_uS8"/>
</dbReference>
<accession>A0A386AZZ8</accession>
<dbReference type="GO" id="GO:1990904">
    <property type="term" value="C:ribonucleoprotein complex"/>
    <property type="evidence" value="ECO:0007669"/>
    <property type="project" value="UniProtKB-KW"/>
</dbReference>
<keyword evidence="4" id="KW-0694">RNA-binding</keyword>
<dbReference type="SUPFAM" id="SSF56047">
    <property type="entry name" value="Ribosomal protein S8"/>
    <property type="match status" value="1"/>
</dbReference>
<sequence>MTDSISDFLTRIRNANFLKKKKVFVSSTKINLSLVKIFLRHGFLKDFKQVKNKKILCFLKYKKNKPIILQLKRLSKPGCRLYVKKSNIPKIFGGIIFLSTSKGILSDREAFRLNVGGEILGFIS</sequence>
<dbReference type="InterPro" id="IPR035987">
    <property type="entry name" value="Ribosomal_uS8_sf"/>
</dbReference>
<protein>
    <recommendedName>
        <fullName evidence="4">Small ribosomal subunit protein uS8c</fullName>
    </recommendedName>
</protein>
<comment type="subunit">
    <text evidence="4">Part of the 30S ribosomal subunit.</text>
</comment>
<evidence type="ECO:0000313" key="5">
    <source>
        <dbReference type="EMBL" id="AYC65020.1"/>
    </source>
</evidence>
<keyword evidence="2 4" id="KW-0689">Ribosomal protein</keyword>
<geneLocation type="chloroplast" evidence="5"/>
<keyword evidence="5" id="KW-0934">Plastid</keyword>
<keyword evidence="4" id="KW-0699">rRNA-binding</keyword>
<dbReference type="GO" id="GO:0006412">
    <property type="term" value="P:translation"/>
    <property type="evidence" value="ECO:0007669"/>
    <property type="project" value="UniProtKB-UniRule"/>
</dbReference>
<dbReference type="GeneID" id="38278883"/>
<dbReference type="Pfam" id="PF00410">
    <property type="entry name" value="Ribosomal_S8"/>
    <property type="match status" value="1"/>
</dbReference>
<name>A0A386AZZ8_9CHLO</name>
<proteinExistence type="inferred from homology"/>
<evidence type="ECO:0000256" key="3">
    <source>
        <dbReference type="ARBA" id="ARBA00023274"/>
    </source>
</evidence>
<comment type="subcellular location">
    <subcellularLocation>
        <location evidence="4">Plastid</location>
        <location evidence="4">Chloroplast</location>
    </subcellularLocation>
</comment>
<dbReference type="FunFam" id="3.30.1490.10:FF:000001">
    <property type="entry name" value="30S ribosomal protein S8"/>
    <property type="match status" value="1"/>
</dbReference>
<keyword evidence="3 4" id="KW-0687">Ribonucleoprotein</keyword>
<organism evidence="5">
    <name type="scientific">Callipsygma wilsonis</name>
    <dbReference type="NCBI Taxonomy" id="2320807"/>
    <lineage>
        <taxon>Eukaryota</taxon>
        <taxon>Viridiplantae</taxon>
        <taxon>Chlorophyta</taxon>
        <taxon>core chlorophytes</taxon>
        <taxon>Ulvophyceae</taxon>
        <taxon>TCBD clade</taxon>
        <taxon>Bryopsidales</taxon>
        <taxon>Halimedineae</taxon>
        <taxon>Halimedaceae</taxon>
        <taxon>Rhipiliopsideae</taxon>
        <taxon>Callipsygma</taxon>
    </lineage>
</organism>
<dbReference type="HAMAP" id="MF_01302_B">
    <property type="entry name" value="Ribosomal_uS8_B"/>
    <property type="match status" value="1"/>
</dbReference>
<dbReference type="RefSeq" id="YP_009519062.1">
    <property type="nucleotide sequence ID" value="NC_039522.1"/>
</dbReference>
<dbReference type="EMBL" id="MH591105">
    <property type="protein sequence ID" value="AYC65020.1"/>
    <property type="molecule type" value="Genomic_DNA"/>
</dbReference>
<comment type="similarity">
    <text evidence="1 4">Belongs to the universal ribosomal protein uS8 family.</text>
</comment>
<gene>
    <name evidence="4 5" type="primary">rps8</name>
</gene>
<keyword evidence="5" id="KW-0150">Chloroplast</keyword>
<dbReference type="GO" id="GO:0019843">
    <property type="term" value="F:rRNA binding"/>
    <property type="evidence" value="ECO:0007669"/>
    <property type="project" value="UniProtKB-UniRule"/>
</dbReference>
<evidence type="ECO:0000256" key="2">
    <source>
        <dbReference type="ARBA" id="ARBA00022980"/>
    </source>
</evidence>
<dbReference type="GO" id="GO:0005840">
    <property type="term" value="C:ribosome"/>
    <property type="evidence" value="ECO:0007669"/>
    <property type="project" value="UniProtKB-KW"/>
</dbReference>
<dbReference type="Gene3D" id="3.30.1490.10">
    <property type="match status" value="1"/>
</dbReference>
<reference evidence="5" key="1">
    <citation type="submission" date="2018-07" db="EMBL/GenBank/DDBJ databases">
        <authorList>
            <person name="Quirk P.G."/>
            <person name="Krulwich T.A."/>
        </authorList>
    </citation>
    <scope>NUCLEOTIDE SEQUENCE</scope>
</reference>
<dbReference type="GO" id="GO:0003735">
    <property type="term" value="F:structural constituent of ribosome"/>
    <property type="evidence" value="ECO:0007669"/>
    <property type="project" value="InterPro"/>
</dbReference>
<reference evidence="5" key="2">
    <citation type="journal article" date="2019" name="Mol. Phylogenet. Evol.">
        <title>Reassessment of the classification of bryopsidales (chlorophyta) based on chloroplast phylogenomic analyses.</title>
        <authorList>
            <person name="Cremen M.C."/>
            <person name="Leliaert F."/>
            <person name="West J."/>
            <person name="Lam D.W."/>
            <person name="Shimada S."/>
            <person name="Lopez-Bautista J.M."/>
            <person name="Verbruggen H."/>
        </authorList>
    </citation>
    <scope>NUCLEOTIDE SEQUENCE</scope>
</reference>
<dbReference type="AlphaFoldDB" id="A0A386AZZ8"/>
<comment type="function">
    <text evidence="4">One of the primary rRNA binding proteins, it binds directly to 16S rRNA central domain where it helps coordinate assembly of the platform of the 30S subunit.</text>
</comment>
<evidence type="ECO:0000256" key="1">
    <source>
        <dbReference type="ARBA" id="ARBA00006471"/>
    </source>
</evidence>
<dbReference type="GO" id="GO:0009507">
    <property type="term" value="C:chloroplast"/>
    <property type="evidence" value="ECO:0007669"/>
    <property type="project" value="UniProtKB-SubCell"/>
</dbReference>
<dbReference type="Gene3D" id="3.30.1370.30">
    <property type="match status" value="1"/>
</dbReference>
<dbReference type="PANTHER" id="PTHR11758">
    <property type="entry name" value="40S RIBOSOMAL PROTEIN S15A"/>
    <property type="match status" value="1"/>
</dbReference>
<evidence type="ECO:0000256" key="4">
    <source>
        <dbReference type="HAMAP-Rule" id="MF_01302"/>
    </source>
</evidence>
<dbReference type="NCBIfam" id="NF001109">
    <property type="entry name" value="PRK00136.1"/>
    <property type="match status" value="1"/>
</dbReference>